<feature type="region of interest" description="Disordered" evidence="2">
    <location>
        <begin position="127"/>
        <end position="149"/>
    </location>
</feature>
<accession>A0A4V6DBT6</accession>
<feature type="compositionally biased region" description="Polar residues" evidence="2">
    <location>
        <begin position="127"/>
        <end position="138"/>
    </location>
</feature>
<evidence type="ECO:0000313" key="4">
    <source>
        <dbReference type="Proteomes" id="UP000298652"/>
    </source>
</evidence>
<dbReference type="Proteomes" id="UP000298652">
    <property type="component" value="Chromosome 2"/>
</dbReference>
<evidence type="ECO:0000313" key="3">
    <source>
        <dbReference type="EMBL" id="TKW34436.1"/>
    </source>
</evidence>
<dbReference type="EMBL" id="CM016553">
    <property type="protein sequence ID" value="TKW34436.1"/>
    <property type="molecule type" value="Genomic_DNA"/>
</dbReference>
<evidence type="ECO:0008006" key="5">
    <source>
        <dbReference type="Google" id="ProtNLM"/>
    </source>
</evidence>
<comment type="similarity">
    <text evidence="1">Belongs to the ARG7 family.</text>
</comment>
<keyword evidence="4" id="KW-1185">Reference proteome</keyword>
<feature type="region of interest" description="Disordered" evidence="2">
    <location>
        <begin position="44"/>
        <end position="66"/>
    </location>
</feature>
<name>A0A4V6DBT6_SETVI</name>
<dbReference type="InterPro" id="IPR003676">
    <property type="entry name" value="SAUR_fam"/>
</dbReference>
<evidence type="ECO:0000256" key="1">
    <source>
        <dbReference type="ARBA" id="ARBA00006974"/>
    </source>
</evidence>
<evidence type="ECO:0000256" key="2">
    <source>
        <dbReference type="SAM" id="MobiDB-lite"/>
    </source>
</evidence>
<sequence length="302" mass="33165">MELKSALTTSLEASFLSRHMTYSITAASQGSVILPSSLVNPNSSCDIRRSSPKSAVPRNARGTSKCRPSAEYTTQCDFDRISLGPSVWHLLAPIVSVFGPDRVSQCAAILTCLQSSMPHEDHMTFGSTGLQTPSSAASQKKHCKPKPQLSSFQKDRRKKVIMISTKRIAQMAKKWQRMAVLGRKRLSWRMVKESDGCCNSVAGKGHCVMYTSDGRRFEVPLAYLGTPVFAELLRMSQEEFGFMSDGRITLPCDAMVMEYAMCLLRRGSSAEVEKAFLSTMAVSCHYASCMAPSVGVSHQVIV</sequence>
<proteinExistence type="inferred from homology"/>
<organism evidence="3 4">
    <name type="scientific">Setaria viridis</name>
    <name type="common">Green bristlegrass</name>
    <name type="synonym">Setaria italica subsp. viridis</name>
    <dbReference type="NCBI Taxonomy" id="4556"/>
    <lineage>
        <taxon>Eukaryota</taxon>
        <taxon>Viridiplantae</taxon>
        <taxon>Streptophyta</taxon>
        <taxon>Embryophyta</taxon>
        <taxon>Tracheophyta</taxon>
        <taxon>Spermatophyta</taxon>
        <taxon>Magnoliopsida</taxon>
        <taxon>Liliopsida</taxon>
        <taxon>Poales</taxon>
        <taxon>Poaceae</taxon>
        <taxon>PACMAD clade</taxon>
        <taxon>Panicoideae</taxon>
        <taxon>Panicodae</taxon>
        <taxon>Paniceae</taxon>
        <taxon>Cenchrinae</taxon>
        <taxon>Setaria</taxon>
    </lineage>
</organism>
<dbReference type="AlphaFoldDB" id="A0A4V6DBT6"/>
<dbReference type="Pfam" id="PF02519">
    <property type="entry name" value="Auxin_inducible"/>
    <property type="match status" value="1"/>
</dbReference>
<dbReference type="PANTHER" id="PTHR31175">
    <property type="entry name" value="AUXIN-RESPONSIVE FAMILY PROTEIN"/>
    <property type="match status" value="1"/>
</dbReference>
<dbReference type="PANTHER" id="PTHR31175:SF117">
    <property type="entry name" value="AUXIN-RESPONSIVE PROTEIN SAUR36"/>
    <property type="match status" value="1"/>
</dbReference>
<dbReference type="Gramene" id="TKW34436">
    <property type="protein sequence ID" value="TKW34436"/>
    <property type="gene ID" value="SEVIR_2G307400v2"/>
</dbReference>
<protein>
    <recommendedName>
        <fullName evidence="5">Auxin-responsive protein</fullName>
    </recommendedName>
</protein>
<dbReference type="GO" id="GO:0009733">
    <property type="term" value="P:response to auxin"/>
    <property type="evidence" value="ECO:0007669"/>
    <property type="project" value="InterPro"/>
</dbReference>
<gene>
    <name evidence="3" type="ORF">SEVIR_2G307400v2</name>
</gene>
<reference evidence="3" key="1">
    <citation type="submission" date="2019-03" db="EMBL/GenBank/DDBJ databases">
        <title>WGS assembly of Setaria viridis.</title>
        <authorList>
            <person name="Huang P."/>
            <person name="Jenkins J."/>
            <person name="Grimwood J."/>
            <person name="Barry K."/>
            <person name="Healey A."/>
            <person name="Mamidi S."/>
            <person name="Sreedasyam A."/>
            <person name="Shu S."/>
            <person name="Feldman M."/>
            <person name="Wu J."/>
            <person name="Yu Y."/>
            <person name="Chen C."/>
            <person name="Johnson J."/>
            <person name="Rokhsar D."/>
            <person name="Baxter I."/>
            <person name="Schmutz J."/>
            <person name="Brutnell T."/>
            <person name="Kellogg E."/>
        </authorList>
    </citation>
    <scope>NUCLEOTIDE SEQUENCE [LARGE SCALE GENOMIC DNA]</scope>
</reference>